<dbReference type="AlphaFoldDB" id="A0A8X6S8H6"/>
<proteinExistence type="predicted"/>
<name>A0A8X6S8H6_TRICX</name>
<protein>
    <submittedName>
        <fullName evidence="2">Uncharacterized protein</fullName>
    </submittedName>
</protein>
<sequence length="142" mass="15464">MKIIQAFSAQFKKKKERKKYIRKEGDKLKSATAHEGQGLLGPSQYTRPLGAEVHEQMSRSGGYSEVRSPVFKPSSKLDTHLSTYCRGVATAVSAVSMIRGPKAIGAPACVTVVPPTRLPYLKNCSEGILKQGPLTANYARDL</sequence>
<keyword evidence="3" id="KW-1185">Reference proteome</keyword>
<feature type="region of interest" description="Disordered" evidence="1">
    <location>
        <begin position="23"/>
        <end position="45"/>
    </location>
</feature>
<accession>A0A8X6S8H6</accession>
<dbReference type="EMBL" id="BMAU01021263">
    <property type="protein sequence ID" value="GFY06763.1"/>
    <property type="molecule type" value="Genomic_DNA"/>
</dbReference>
<evidence type="ECO:0000313" key="2">
    <source>
        <dbReference type="EMBL" id="GFY06763.1"/>
    </source>
</evidence>
<reference evidence="2" key="1">
    <citation type="submission" date="2020-08" db="EMBL/GenBank/DDBJ databases">
        <title>Multicomponent nature underlies the extraordinary mechanical properties of spider dragline silk.</title>
        <authorList>
            <person name="Kono N."/>
            <person name="Nakamura H."/>
            <person name="Mori M."/>
            <person name="Yoshida Y."/>
            <person name="Ohtoshi R."/>
            <person name="Malay A.D."/>
            <person name="Moran D.A.P."/>
            <person name="Tomita M."/>
            <person name="Numata K."/>
            <person name="Arakawa K."/>
        </authorList>
    </citation>
    <scope>NUCLEOTIDE SEQUENCE</scope>
</reference>
<comment type="caution">
    <text evidence="2">The sequence shown here is derived from an EMBL/GenBank/DDBJ whole genome shotgun (WGS) entry which is preliminary data.</text>
</comment>
<evidence type="ECO:0000256" key="1">
    <source>
        <dbReference type="SAM" id="MobiDB-lite"/>
    </source>
</evidence>
<evidence type="ECO:0000313" key="3">
    <source>
        <dbReference type="Proteomes" id="UP000887159"/>
    </source>
</evidence>
<gene>
    <name evidence="2" type="ORF">TNCV_2202961</name>
</gene>
<dbReference type="Proteomes" id="UP000887159">
    <property type="component" value="Unassembled WGS sequence"/>
</dbReference>
<organism evidence="2 3">
    <name type="scientific">Trichonephila clavipes</name>
    <name type="common">Golden silk orbweaver</name>
    <name type="synonym">Nephila clavipes</name>
    <dbReference type="NCBI Taxonomy" id="2585209"/>
    <lineage>
        <taxon>Eukaryota</taxon>
        <taxon>Metazoa</taxon>
        <taxon>Ecdysozoa</taxon>
        <taxon>Arthropoda</taxon>
        <taxon>Chelicerata</taxon>
        <taxon>Arachnida</taxon>
        <taxon>Araneae</taxon>
        <taxon>Araneomorphae</taxon>
        <taxon>Entelegynae</taxon>
        <taxon>Araneoidea</taxon>
        <taxon>Nephilidae</taxon>
        <taxon>Trichonephila</taxon>
    </lineage>
</organism>